<feature type="domain" description="RRM" evidence="3">
    <location>
        <begin position="568"/>
        <end position="646"/>
    </location>
</feature>
<proteinExistence type="predicted"/>
<dbReference type="Pfam" id="PF00076">
    <property type="entry name" value="RRM_1"/>
    <property type="match status" value="1"/>
</dbReference>
<dbReference type="Gene3D" id="3.30.70.330">
    <property type="match status" value="1"/>
</dbReference>
<feature type="compositionally biased region" description="Polar residues" evidence="2">
    <location>
        <begin position="221"/>
        <end position="231"/>
    </location>
</feature>
<dbReference type="InterPro" id="IPR012677">
    <property type="entry name" value="Nucleotide-bd_a/b_plait_sf"/>
</dbReference>
<feature type="compositionally biased region" description="Polar residues" evidence="2">
    <location>
        <begin position="47"/>
        <end position="61"/>
    </location>
</feature>
<dbReference type="EMBL" id="AP024417">
    <property type="protein sequence ID" value="BCR85448.1"/>
    <property type="molecule type" value="Genomic_DNA"/>
</dbReference>
<dbReference type="GO" id="GO:0003723">
    <property type="term" value="F:RNA binding"/>
    <property type="evidence" value="ECO:0007669"/>
    <property type="project" value="UniProtKB-UniRule"/>
</dbReference>
<dbReference type="GO" id="GO:0005634">
    <property type="term" value="C:nucleus"/>
    <property type="evidence" value="ECO:0007669"/>
    <property type="project" value="InterPro"/>
</dbReference>
<evidence type="ECO:0000256" key="2">
    <source>
        <dbReference type="SAM" id="MobiDB-lite"/>
    </source>
</evidence>
<reference evidence="4" key="2">
    <citation type="submission" date="2021-02" db="EMBL/GenBank/DDBJ databases">
        <title>Aspergillus chevalieri M1 genome sequence.</title>
        <authorList>
            <person name="Kadooka C."/>
            <person name="Mori K."/>
            <person name="Futagami T."/>
        </authorList>
    </citation>
    <scope>NUCLEOTIDE SEQUENCE</scope>
    <source>
        <strain evidence="4">M1</strain>
    </source>
</reference>
<dbReference type="SMART" id="SM00360">
    <property type="entry name" value="RRM"/>
    <property type="match status" value="1"/>
</dbReference>
<gene>
    <name evidence="4" type="ORF">ACHE_20906S</name>
</gene>
<feature type="region of interest" description="Disordered" evidence="2">
    <location>
        <begin position="353"/>
        <end position="497"/>
    </location>
</feature>
<dbReference type="PROSITE" id="PS50102">
    <property type="entry name" value="RRM"/>
    <property type="match status" value="1"/>
</dbReference>
<feature type="region of interest" description="Disordered" evidence="2">
    <location>
        <begin position="205"/>
        <end position="231"/>
    </location>
</feature>
<reference evidence="4" key="1">
    <citation type="submission" date="2021-01" db="EMBL/GenBank/DDBJ databases">
        <authorList>
            <consortium name="Aspergillus chevalieri M1 genome sequencing consortium"/>
            <person name="Kazuki M."/>
            <person name="Futagami T."/>
        </authorList>
    </citation>
    <scope>NUCLEOTIDE SEQUENCE</scope>
    <source>
        <strain evidence="4">M1</strain>
    </source>
</reference>
<name>A0A7R7VK99_ASPCH</name>
<feature type="compositionally biased region" description="Polar residues" evidence="2">
    <location>
        <begin position="660"/>
        <end position="670"/>
    </location>
</feature>
<keyword evidence="1" id="KW-0694">RNA-binding</keyword>
<evidence type="ECO:0000313" key="5">
    <source>
        <dbReference type="Proteomes" id="UP000637239"/>
    </source>
</evidence>
<dbReference type="InterPro" id="IPR035979">
    <property type="entry name" value="RBD_domain_sf"/>
</dbReference>
<organism evidence="4 5">
    <name type="scientific">Aspergillus chevalieri</name>
    <name type="common">Eurotium chevalieri</name>
    <dbReference type="NCBI Taxonomy" id="182096"/>
    <lineage>
        <taxon>Eukaryota</taxon>
        <taxon>Fungi</taxon>
        <taxon>Dikarya</taxon>
        <taxon>Ascomycota</taxon>
        <taxon>Pezizomycotina</taxon>
        <taxon>Eurotiomycetes</taxon>
        <taxon>Eurotiomycetidae</taxon>
        <taxon>Eurotiales</taxon>
        <taxon>Aspergillaceae</taxon>
        <taxon>Aspergillus</taxon>
        <taxon>Aspergillus subgen. Aspergillus</taxon>
    </lineage>
</organism>
<feature type="compositionally biased region" description="Pro residues" evidence="2">
    <location>
        <begin position="430"/>
        <end position="466"/>
    </location>
</feature>
<dbReference type="AlphaFoldDB" id="A0A7R7VK99"/>
<feature type="region of interest" description="Disordered" evidence="2">
    <location>
        <begin position="513"/>
        <end position="563"/>
    </location>
</feature>
<feature type="compositionally biased region" description="Pro residues" evidence="2">
    <location>
        <begin position="524"/>
        <end position="533"/>
    </location>
</feature>
<dbReference type="KEGG" id="ache:ACHE_20906S"/>
<feature type="region of interest" description="Disordered" evidence="2">
    <location>
        <begin position="1"/>
        <end position="74"/>
    </location>
</feature>
<feature type="compositionally biased region" description="Polar residues" evidence="2">
    <location>
        <begin position="771"/>
        <end position="787"/>
    </location>
</feature>
<dbReference type="SUPFAM" id="SSF54928">
    <property type="entry name" value="RNA-binding domain, RBD"/>
    <property type="match status" value="1"/>
</dbReference>
<feature type="compositionally biased region" description="Pro residues" evidence="2">
    <location>
        <begin position="488"/>
        <end position="497"/>
    </location>
</feature>
<dbReference type="GeneID" id="66979807"/>
<protein>
    <recommendedName>
        <fullName evidence="3">RRM domain-containing protein</fullName>
    </recommendedName>
</protein>
<feature type="compositionally biased region" description="Polar residues" evidence="2">
    <location>
        <begin position="849"/>
        <end position="862"/>
    </location>
</feature>
<dbReference type="InterPro" id="IPR006509">
    <property type="entry name" value="RBM39_SF"/>
</dbReference>
<accession>A0A7R7VK99</accession>
<evidence type="ECO:0000256" key="1">
    <source>
        <dbReference type="PROSITE-ProRule" id="PRU00176"/>
    </source>
</evidence>
<sequence length="949" mass="103992">MLKPFQIRDLHGPRPQEDSTESTQNSSQTVIDHQARPSQPGKRHGTVQLSSSAYDEISSTHPRARLTYPDDDDGEVITVGSSLELSQRLDETVDAPTRPQLTQHSVSTSDGKPMHIFDIHRSNSITELWKKFELDAQSSVLQNPEVDGAGQEPENVVSLPRDGKNTVNTNRQRIPATTESSEPLLAAFETELAQLLHESYISNNEQHAQQASSASAGQNQTTRSDGQQSPADSFAQALHHLVSGAWTLSSDVRSRIPGIEQQIRDVQRVIPGHVESTLQSALTAMESRVRTMSDALNNTAAAARSRGGHINTPGDVAASTVNGLRTMASELGEMGQTLFEAFEAELTCNTTTSHDHENARLPSEGQAQSAPTDGSNQAPGTEQLRQNAPFDDEKESLDSNQARKESANSRHPGGNEDADPSAQSQQPELPQAPPRPGPGPHNSPPVDLPHRVPPPPPPPPPRPPHSFSPRYPFHLPPPRPHNIFPYHHAPPPPPPPVPSFQTHPIHNSFWQPHHSHPWSRIPHHPLPPPPPRPWQTGWTPVPWPDSYNQAPSPGTPGTSQNGTGHTVKSLFIGNVGFNVTEKMIKDVFASQGFLVEVHLPLDWQTRKHAGFGYLFFASIHAAKAALEGLQGIIIDGHSINLEFNDLTPITDVTASHDNDQSTSRLDSNNADAIPDTPELPGPRQLINDSTGPNQTSRATKKSAESSALLDRDSEDPEFSARYPSLIPESSRRSASGPLPHLSLESGMSRFPPVSQLDAHMVANQRREPSPRASNGESGSTVHRQSPFPNRLRSHRSPEHRRHDSRLLRRSNTVMPAHPASRLAGPFDPMAPTETPSATRELRRRATEIHSLSSKPQNNQSAPSLERSYRNMPGSFPAGDERQHPVLDRNFRHLPTRVDDCVDTLISLGYGSAEEGGPQRLEVYATAADGKVADAIEMIEDERKVYSQRR</sequence>
<feature type="compositionally biased region" description="Polar residues" evidence="2">
    <location>
        <begin position="165"/>
        <end position="181"/>
    </location>
</feature>
<feature type="compositionally biased region" description="Basic and acidic residues" evidence="2">
    <location>
        <begin position="1"/>
        <end position="17"/>
    </location>
</feature>
<feature type="region of interest" description="Disordered" evidence="2">
    <location>
        <begin position="144"/>
        <end position="182"/>
    </location>
</feature>
<evidence type="ECO:0000259" key="3">
    <source>
        <dbReference type="PROSITE" id="PS50102"/>
    </source>
</evidence>
<feature type="compositionally biased region" description="Low complexity" evidence="2">
    <location>
        <begin position="205"/>
        <end position="220"/>
    </location>
</feature>
<dbReference type="CDD" id="cd00590">
    <property type="entry name" value="RRM_SF"/>
    <property type="match status" value="1"/>
</dbReference>
<feature type="compositionally biased region" description="Polar residues" evidence="2">
    <location>
        <begin position="365"/>
        <end position="386"/>
    </location>
</feature>
<feature type="compositionally biased region" description="Polar residues" evidence="2">
    <location>
        <begin position="686"/>
        <end position="697"/>
    </location>
</feature>
<dbReference type="GO" id="GO:0006397">
    <property type="term" value="P:mRNA processing"/>
    <property type="evidence" value="ECO:0007669"/>
    <property type="project" value="InterPro"/>
</dbReference>
<feature type="compositionally biased region" description="Polar residues" evidence="2">
    <location>
        <begin position="546"/>
        <end position="563"/>
    </location>
</feature>
<feature type="region of interest" description="Disordered" evidence="2">
    <location>
        <begin position="764"/>
        <end position="882"/>
    </location>
</feature>
<feature type="compositionally biased region" description="Basic residues" evidence="2">
    <location>
        <begin position="513"/>
        <end position="523"/>
    </location>
</feature>
<keyword evidence="5" id="KW-1185">Reference proteome</keyword>
<feature type="region of interest" description="Disordered" evidence="2">
    <location>
        <begin position="652"/>
        <end position="751"/>
    </location>
</feature>
<dbReference type="RefSeq" id="XP_043133970.1">
    <property type="nucleotide sequence ID" value="XM_043285260.1"/>
</dbReference>
<dbReference type="InterPro" id="IPR000504">
    <property type="entry name" value="RRM_dom"/>
</dbReference>
<dbReference type="Proteomes" id="UP000637239">
    <property type="component" value="Chromosome 2"/>
</dbReference>
<feature type="compositionally biased region" description="Polar residues" evidence="2">
    <location>
        <begin position="21"/>
        <end position="31"/>
    </location>
</feature>
<dbReference type="PANTHER" id="PTHR48036">
    <property type="entry name" value="SPLICING FACTOR (PAD-1), PUTATIVE (AFU_ORTHOLOGUE AFUA_1G15810)-RELATED"/>
    <property type="match status" value="1"/>
</dbReference>
<evidence type="ECO:0000313" key="4">
    <source>
        <dbReference type="EMBL" id="BCR85448.1"/>
    </source>
</evidence>